<comment type="caution">
    <text evidence="1">The sequence shown here is derived from an EMBL/GenBank/DDBJ whole genome shotgun (WGS) entry which is preliminary data.</text>
</comment>
<evidence type="ECO:0000313" key="1">
    <source>
        <dbReference type="EMBL" id="MFC7704220.1"/>
    </source>
</evidence>
<dbReference type="RefSeq" id="WP_377402094.1">
    <property type="nucleotide sequence ID" value="NZ_JBHTFQ010000004.1"/>
</dbReference>
<organism evidence="1 2">
    <name type="scientific">Plastorhodobacter daqingensis</name>
    <dbReference type="NCBI Taxonomy" id="1387281"/>
    <lineage>
        <taxon>Bacteria</taxon>
        <taxon>Pseudomonadati</taxon>
        <taxon>Pseudomonadota</taxon>
        <taxon>Alphaproteobacteria</taxon>
        <taxon>Rhodobacterales</taxon>
        <taxon>Paracoccaceae</taxon>
        <taxon>Plastorhodobacter</taxon>
    </lineage>
</organism>
<gene>
    <name evidence="1" type="ORF">ACFQXB_08445</name>
</gene>
<dbReference type="Pfam" id="PF10649">
    <property type="entry name" value="DUF2478"/>
    <property type="match status" value="1"/>
</dbReference>
<accession>A0ABW2ULQ4</accession>
<dbReference type="EMBL" id="JBHTFQ010000004">
    <property type="protein sequence ID" value="MFC7704220.1"/>
    <property type="molecule type" value="Genomic_DNA"/>
</dbReference>
<reference evidence="2" key="1">
    <citation type="journal article" date="2019" name="Int. J. Syst. Evol. Microbiol.">
        <title>The Global Catalogue of Microorganisms (GCM) 10K type strain sequencing project: providing services to taxonomists for standard genome sequencing and annotation.</title>
        <authorList>
            <consortium name="The Broad Institute Genomics Platform"/>
            <consortium name="The Broad Institute Genome Sequencing Center for Infectious Disease"/>
            <person name="Wu L."/>
            <person name="Ma J."/>
        </authorList>
    </citation>
    <scope>NUCLEOTIDE SEQUENCE [LARGE SCALE GENOMIC DNA]</scope>
    <source>
        <strain evidence="2">CGMCC 1.12750</strain>
    </source>
</reference>
<sequence>MSRPAMGLQKLKGPRMIGYVSLPGRGATDDCLAAAVAALARRKVALAGTVQTNPERADRDKCDMDLRVLPDGPVLRISQDLGRHARGCRLDGGVLEQAVAEVAARIDGAALLVVNKFGKQEAEGRGFVPLIAEAVLRGMPVLVGVNAMNLPAFLAFAEGLATALPADPSAIADWTLRRPVSDAA</sequence>
<keyword evidence="2" id="KW-1185">Reference proteome</keyword>
<name>A0ABW2ULQ4_9RHOB</name>
<protein>
    <submittedName>
        <fullName evidence="1">DUF2478 domain-containing protein</fullName>
    </submittedName>
</protein>
<dbReference type="InterPro" id="IPR018912">
    <property type="entry name" value="DUF2478"/>
</dbReference>
<dbReference type="Proteomes" id="UP001596516">
    <property type="component" value="Unassembled WGS sequence"/>
</dbReference>
<proteinExistence type="predicted"/>
<evidence type="ECO:0000313" key="2">
    <source>
        <dbReference type="Proteomes" id="UP001596516"/>
    </source>
</evidence>